<name>A0ACB8TTV8_9APHY</name>
<evidence type="ECO:0000313" key="1">
    <source>
        <dbReference type="EMBL" id="KAI0085450.1"/>
    </source>
</evidence>
<reference evidence="1" key="1">
    <citation type="journal article" date="2021" name="Environ. Microbiol.">
        <title>Gene family expansions and transcriptome signatures uncover fungal adaptations to wood decay.</title>
        <authorList>
            <person name="Hage H."/>
            <person name="Miyauchi S."/>
            <person name="Viragh M."/>
            <person name="Drula E."/>
            <person name="Min B."/>
            <person name="Chaduli D."/>
            <person name="Navarro D."/>
            <person name="Favel A."/>
            <person name="Norest M."/>
            <person name="Lesage-Meessen L."/>
            <person name="Balint B."/>
            <person name="Merenyi Z."/>
            <person name="de Eugenio L."/>
            <person name="Morin E."/>
            <person name="Martinez A.T."/>
            <person name="Baldrian P."/>
            <person name="Stursova M."/>
            <person name="Martinez M.J."/>
            <person name="Novotny C."/>
            <person name="Magnuson J.K."/>
            <person name="Spatafora J.W."/>
            <person name="Maurice S."/>
            <person name="Pangilinan J."/>
            <person name="Andreopoulos W."/>
            <person name="LaButti K."/>
            <person name="Hundley H."/>
            <person name="Na H."/>
            <person name="Kuo A."/>
            <person name="Barry K."/>
            <person name="Lipzen A."/>
            <person name="Henrissat B."/>
            <person name="Riley R."/>
            <person name="Ahrendt S."/>
            <person name="Nagy L.G."/>
            <person name="Grigoriev I.V."/>
            <person name="Martin F."/>
            <person name="Rosso M.N."/>
        </authorList>
    </citation>
    <scope>NUCLEOTIDE SEQUENCE</scope>
    <source>
        <strain evidence="1">CBS 384.51</strain>
    </source>
</reference>
<comment type="caution">
    <text evidence="1">The sequence shown here is derived from an EMBL/GenBank/DDBJ whole genome shotgun (WGS) entry which is preliminary data.</text>
</comment>
<protein>
    <submittedName>
        <fullName evidence="1">Uncharacterized protein</fullName>
    </submittedName>
</protein>
<dbReference type="EMBL" id="MU274931">
    <property type="protein sequence ID" value="KAI0085450.1"/>
    <property type="molecule type" value="Genomic_DNA"/>
</dbReference>
<gene>
    <name evidence="1" type="ORF">BDY19DRAFT_909068</name>
</gene>
<accession>A0ACB8TTV8</accession>
<proteinExistence type="predicted"/>
<dbReference type="Proteomes" id="UP001055072">
    <property type="component" value="Unassembled WGS sequence"/>
</dbReference>
<sequence length="217" mass="24363">MPFFTFTNFSRAQVAEKKPIVIGPFVERCTPADLENRIRLIPLEDAQRSNTIKLRSVIPYPDSPSIGSSTGNWEDDPSFRRQPSTLCRQSNVQNRSVSGSSTATTSSTDSVDTWTADCSLLPEVFNYYVCHKRAPPAEPMMKDDCEDSGDLTIDSNSSEWFEISMDNTKSLEVEVPVVVSTLPQKSTVRPEKALIPLEMAFLRADIRFRPEAFELEC</sequence>
<evidence type="ECO:0000313" key="2">
    <source>
        <dbReference type="Proteomes" id="UP001055072"/>
    </source>
</evidence>
<keyword evidence="2" id="KW-1185">Reference proteome</keyword>
<organism evidence="1 2">
    <name type="scientific">Irpex rosettiformis</name>
    <dbReference type="NCBI Taxonomy" id="378272"/>
    <lineage>
        <taxon>Eukaryota</taxon>
        <taxon>Fungi</taxon>
        <taxon>Dikarya</taxon>
        <taxon>Basidiomycota</taxon>
        <taxon>Agaricomycotina</taxon>
        <taxon>Agaricomycetes</taxon>
        <taxon>Polyporales</taxon>
        <taxon>Irpicaceae</taxon>
        <taxon>Irpex</taxon>
    </lineage>
</organism>